<accession>A0ABD3IMQ2</accession>
<keyword evidence="3" id="KW-1185">Reference proteome</keyword>
<reference evidence="2 3" key="1">
    <citation type="submission" date="2024-11" db="EMBL/GenBank/DDBJ databases">
        <title>Chromosome-level genome assembly of Eucalyptus globulus Labill. provides insights into its genome evolution.</title>
        <authorList>
            <person name="Li X."/>
        </authorList>
    </citation>
    <scope>NUCLEOTIDE SEQUENCE [LARGE SCALE GENOMIC DNA]</scope>
    <source>
        <strain evidence="2">CL2024</strain>
        <tissue evidence="2">Fresh tender leaves</tissue>
    </source>
</reference>
<dbReference type="EMBL" id="JBJKBG010000011">
    <property type="protein sequence ID" value="KAL3714972.1"/>
    <property type="molecule type" value="Genomic_DNA"/>
</dbReference>
<gene>
    <name evidence="2" type="ORF">ACJRO7_006820</name>
</gene>
<dbReference type="AlphaFoldDB" id="A0ABD3IMQ2"/>
<name>A0ABD3IMQ2_EUCGL</name>
<protein>
    <submittedName>
        <fullName evidence="2">Uncharacterized protein</fullName>
    </submittedName>
</protein>
<evidence type="ECO:0000256" key="1">
    <source>
        <dbReference type="SAM" id="MobiDB-lite"/>
    </source>
</evidence>
<evidence type="ECO:0000313" key="2">
    <source>
        <dbReference type="EMBL" id="KAL3714972.1"/>
    </source>
</evidence>
<feature type="region of interest" description="Disordered" evidence="1">
    <location>
        <begin position="65"/>
        <end position="98"/>
    </location>
</feature>
<organism evidence="2 3">
    <name type="scientific">Eucalyptus globulus</name>
    <name type="common">Tasmanian blue gum</name>
    <dbReference type="NCBI Taxonomy" id="34317"/>
    <lineage>
        <taxon>Eukaryota</taxon>
        <taxon>Viridiplantae</taxon>
        <taxon>Streptophyta</taxon>
        <taxon>Embryophyta</taxon>
        <taxon>Tracheophyta</taxon>
        <taxon>Spermatophyta</taxon>
        <taxon>Magnoliopsida</taxon>
        <taxon>eudicotyledons</taxon>
        <taxon>Gunneridae</taxon>
        <taxon>Pentapetalae</taxon>
        <taxon>rosids</taxon>
        <taxon>malvids</taxon>
        <taxon>Myrtales</taxon>
        <taxon>Myrtaceae</taxon>
        <taxon>Myrtoideae</taxon>
        <taxon>Eucalypteae</taxon>
        <taxon>Eucalyptus</taxon>
    </lineage>
</organism>
<evidence type="ECO:0000313" key="3">
    <source>
        <dbReference type="Proteomes" id="UP001634007"/>
    </source>
</evidence>
<comment type="caution">
    <text evidence="2">The sequence shown here is derived from an EMBL/GenBank/DDBJ whole genome shotgun (WGS) entry which is preliminary data.</text>
</comment>
<dbReference type="Proteomes" id="UP001634007">
    <property type="component" value="Unassembled WGS sequence"/>
</dbReference>
<feature type="compositionally biased region" description="Polar residues" evidence="1">
    <location>
        <begin position="89"/>
        <end position="98"/>
    </location>
</feature>
<proteinExistence type="predicted"/>
<sequence length="98" mass="10322">MLTTLKSSYSTFSLGLGLVKTKWDLESTRASSGRAEDGIAAGTAAFGVWSQRRWRPEVVSELADVGNGARAEQRGSGSFAKGGAAVDRQQGSSRNSAR</sequence>